<keyword evidence="4" id="KW-1185">Reference proteome</keyword>
<dbReference type="Proteomes" id="UP001157133">
    <property type="component" value="Unassembled WGS sequence"/>
</dbReference>
<evidence type="ECO:0000256" key="1">
    <source>
        <dbReference type="PIRNR" id="PIRNR028141"/>
    </source>
</evidence>
<comment type="subunit">
    <text evidence="1">Monomer in both c-di-GMP-bound and free forms.</text>
</comment>
<dbReference type="PIRSF" id="PIRSF028141">
    <property type="entry name" value="C-di-GMP_BP_PA4608"/>
    <property type="match status" value="1"/>
</dbReference>
<evidence type="ECO:0000313" key="3">
    <source>
        <dbReference type="EMBL" id="GLX82393.1"/>
    </source>
</evidence>
<evidence type="ECO:0000259" key="2">
    <source>
        <dbReference type="Pfam" id="PF07238"/>
    </source>
</evidence>
<sequence length="121" mass="13774">MENRRQFTRILFAIDAQLIIDDEQYLVSILDISLNGALVTHPNLGDSFVKKIATLAFDLTDDTHVEMHVAVMHENEKELGLRCNAMDIDSMSHLRRMIELNLGDDSQLHKELSQLSSVEHS</sequence>
<comment type="caution">
    <text evidence="3">The sequence shown here is derived from an EMBL/GenBank/DDBJ whole genome shotgun (WGS) entry which is preliminary data.</text>
</comment>
<reference evidence="3 4" key="1">
    <citation type="submission" date="2023-03" db="EMBL/GenBank/DDBJ databases">
        <title>Draft genome sequence of Thalassotalea eurytherma JCM 18482T.</title>
        <authorList>
            <person name="Sawabe T."/>
        </authorList>
    </citation>
    <scope>NUCLEOTIDE SEQUENCE [LARGE SCALE GENOMIC DNA]</scope>
    <source>
        <strain evidence="3 4">JCM 18482</strain>
    </source>
</reference>
<keyword evidence="1" id="KW-0547">Nucleotide-binding</keyword>
<dbReference type="InterPro" id="IPR027021">
    <property type="entry name" value="C-di-GMP_BP_PA4608"/>
</dbReference>
<dbReference type="EMBL" id="BSSU01000009">
    <property type="protein sequence ID" value="GLX82393.1"/>
    <property type="molecule type" value="Genomic_DNA"/>
</dbReference>
<comment type="function">
    <text evidence="1">Binds the second messenger bis-(3'-5') cyclic dimeric guanosine monophosphate (c-di-GMP). Can bind two c-di-GMP molecules per monomer. May play a role in bacterial second-messenger regulated processes. Binding to c-di-GMP induces a conformational change of the C- and N-termini resulting in the exposure of a highly negative surface on one side of the protein to a possible effector protein.</text>
</comment>
<dbReference type="SUPFAM" id="SSF141371">
    <property type="entry name" value="PilZ domain-like"/>
    <property type="match status" value="1"/>
</dbReference>
<dbReference type="InterPro" id="IPR009875">
    <property type="entry name" value="PilZ_domain"/>
</dbReference>
<dbReference type="Pfam" id="PF07238">
    <property type="entry name" value="PilZ"/>
    <property type="match status" value="1"/>
</dbReference>
<dbReference type="Gene3D" id="2.40.10.220">
    <property type="entry name" value="predicted glycosyltransferase like domains"/>
    <property type="match status" value="1"/>
</dbReference>
<keyword evidence="1" id="KW-0973">c-di-GMP</keyword>
<gene>
    <name evidence="3" type="ORF">theurythT_18450</name>
</gene>
<name>A0ABQ6H2H0_9GAMM</name>
<evidence type="ECO:0000313" key="4">
    <source>
        <dbReference type="Proteomes" id="UP001157133"/>
    </source>
</evidence>
<feature type="domain" description="PilZ" evidence="2">
    <location>
        <begin position="3"/>
        <end position="99"/>
    </location>
</feature>
<proteinExistence type="predicted"/>
<organism evidence="3 4">
    <name type="scientific">Thalassotalea eurytherma</name>
    <dbReference type="NCBI Taxonomy" id="1144278"/>
    <lineage>
        <taxon>Bacteria</taxon>
        <taxon>Pseudomonadati</taxon>
        <taxon>Pseudomonadota</taxon>
        <taxon>Gammaproteobacteria</taxon>
        <taxon>Alteromonadales</taxon>
        <taxon>Colwelliaceae</taxon>
        <taxon>Thalassotalea</taxon>
    </lineage>
</organism>
<protein>
    <recommendedName>
        <fullName evidence="1">Cyclic diguanosine monophosphate-binding protein</fullName>
        <shortName evidence="1">c-di-GMP-binding protein</shortName>
    </recommendedName>
    <alternativeName>
        <fullName evidence="1">Pilz domain-containing protein</fullName>
    </alternativeName>
</protein>
<accession>A0ABQ6H2H0</accession>
<dbReference type="RefSeq" id="WP_284207762.1">
    <property type="nucleotide sequence ID" value="NZ_BSSU01000009.1"/>
</dbReference>